<reference evidence="2 3" key="1">
    <citation type="submission" date="2015-11" db="EMBL/GenBank/DDBJ databases">
        <title>Genomic analysis of 38 Legionella species identifies large and diverse effector repertoires.</title>
        <authorList>
            <person name="Burstein D."/>
            <person name="Amaro F."/>
            <person name="Zusman T."/>
            <person name="Lifshitz Z."/>
            <person name="Cohen O."/>
            <person name="Gilbert J.A."/>
            <person name="Pupko T."/>
            <person name="Shuman H.A."/>
            <person name="Segal G."/>
        </authorList>
    </citation>
    <scope>NUCLEOTIDE SEQUENCE [LARGE SCALE GENOMIC DNA]</scope>
    <source>
        <strain evidence="2 3">CDC#1442-AUS-E</strain>
    </source>
</reference>
<evidence type="ECO:0000313" key="2">
    <source>
        <dbReference type="EMBL" id="KTD45219.1"/>
    </source>
</evidence>
<keyword evidence="3" id="KW-1185">Reference proteome</keyword>
<evidence type="ECO:0008006" key="4">
    <source>
        <dbReference type="Google" id="ProtNLM"/>
    </source>
</evidence>
<evidence type="ECO:0000256" key="1">
    <source>
        <dbReference type="SAM" id="SignalP"/>
    </source>
</evidence>
<feature type="signal peptide" evidence="1">
    <location>
        <begin position="1"/>
        <end position="21"/>
    </location>
</feature>
<accession>A0A0W0XL78</accession>
<dbReference type="RefSeq" id="WP_058508754.1">
    <property type="nucleotide sequence ID" value="NZ_CAAAIK010000004.1"/>
</dbReference>
<feature type="chain" id="PRO_5006916664" description="Secreted protein" evidence="1">
    <location>
        <begin position="22"/>
        <end position="123"/>
    </location>
</feature>
<keyword evidence="1" id="KW-0732">Signal</keyword>
<evidence type="ECO:0000313" key="3">
    <source>
        <dbReference type="Proteomes" id="UP000054618"/>
    </source>
</evidence>
<dbReference type="PATRIC" id="fig|45073.5.peg.2862"/>
<dbReference type="Proteomes" id="UP000054618">
    <property type="component" value="Unassembled WGS sequence"/>
</dbReference>
<dbReference type="AlphaFoldDB" id="A0A0W0XL78"/>
<name>A0A0W0XL78_9GAMM</name>
<proteinExistence type="predicted"/>
<organism evidence="2 3">
    <name type="scientific">Legionella quinlivanii</name>
    <dbReference type="NCBI Taxonomy" id="45073"/>
    <lineage>
        <taxon>Bacteria</taxon>
        <taxon>Pseudomonadati</taxon>
        <taxon>Pseudomonadota</taxon>
        <taxon>Gammaproteobacteria</taxon>
        <taxon>Legionellales</taxon>
        <taxon>Legionellaceae</taxon>
        <taxon>Legionella</taxon>
    </lineage>
</organism>
<dbReference type="OrthoDB" id="5647535at2"/>
<comment type="caution">
    <text evidence="2">The sequence shown here is derived from an EMBL/GenBank/DDBJ whole genome shotgun (WGS) entry which is preliminary data.</text>
</comment>
<sequence length="123" mass="13707">MTKTQILLFHFLLVCLSSAFAVDSCDSLSRSWQGEGRYVSPYLAYLFDAQASFTRENGLNSFRFNYTAHGDVENGNTYSYQLECESGFLSINDGPVQGEGAVTGTRLVLKLFDGTGYTFLRLK</sequence>
<protein>
    <recommendedName>
        <fullName evidence="4">Secreted protein</fullName>
    </recommendedName>
</protein>
<gene>
    <name evidence="2" type="ORF">Lqui_2690</name>
</gene>
<dbReference type="EMBL" id="LNYS01000025">
    <property type="protein sequence ID" value="KTD45219.1"/>
    <property type="molecule type" value="Genomic_DNA"/>
</dbReference>